<gene>
    <name evidence="6" type="ORF">Golax_015456</name>
</gene>
<organism evidence="6 7">
    <name type="scientific">Gossypium laxum</name>
    <dbReference type="NCBI Taxonomy" id="34288"/>
    <lineage>
        <taxon>Eukaryota</taxon>
        <taxon>Viridiplantae</taxon>
        <taxon>Streptophyta</taxon>
        <taxon>Embryophyta</taxon>
        <taxon>Tracheophyta</taxon>
        <taxon>Spermatophyta</taxon>
        <taxon>Magnoliopsida</taxon>
        <taxon>eudicotyledons</taxon>
        <taxon>Gunneridae</taxon>
        <taxon>Pentapetalae</taxon>
        <taxon>rosids</taxon>
        <taxon>malvids</taxon>
        <taxon>Malvales</taxon>
        <taxon>Malvaceae</taxon>
        <taxon>Malvoideae</taxon>
        <taxon>Gossypium</taxon>
    </lineage>
</organism>
<dbReference type="GO" id="GO:0012505">
    <property type="term" value="C:endomembrane system"/>
    <property type="evidence" value="ECO:0007669"/>
    <property type="project" value="TreeGrafter"/>
</dbReference>
<sequence length="249" mass="27449">ERKLCDGIRDSNIKPICGRPLGLKFDTQTYHLYIADAYFGLLVVGPNGGTGIRLVISAKAVPFKFTNGLDIDTSTRMVYFTDSSTLFQRRDVDFLVSSSDRTGQLFKYNPYTRDVFVLYEGLAFPNGVALSANNSFILVNESVNSWLLLVSWRQSLAWSSKKQGVVTHSSAKAEFQSLANAITEVDETGRTLLVLCLGKGGGWFNSSGPCSKPLSATFFIRLRQKLGVSSPLKVAGFSTFLGDEEEREE</sequence>
<feature type="non-terminal residue" evidence="6">
    <location>
        <position position="1"/>
    </location>
</feature>
<dbReference type="InterPro" id="IPR011042">
    <property type="entry name" value="6-blade_b-propeller_TolB-like"/>
</dbReference>
<dbReference type="Gene3D" id="2.120.10.30">
    <property type="entry name" value="TolB, C-terminal domain"/>
    <property type="match status" value="1"/>
</dbReference>
<evidence type="ECO:0000313" key="7">
    <source>
        <dbReference type="Proteomes" id="UP000593574"/>
    </source>
</evidence>
<keyword evidence="4" id="KW-0325">Glycoprotein</keyword>
<evidence type="ECO:0000259" key="5">
    <source>
        <dbReference type="Pfam" id="PF03088"/>
    </source>
</evidence>
<keyword evidence="3" id="KW-0926">Vacuole</keyword>
<evidence type="ECO:0000256" key="1">
    <source>
        <dbReference type="ARBA" id="ARBA00004116"/>
    </source>
</evidence>
<dbReference type="PANTHER" id="PTHR10426">
    <property type="entry name" value="STRICTOSIDINE SYNTHASE-RELATED"/>
    <property type="match status" value="1"/>
</dbReference>
<accession>A0A7J8ZXX4</accession>
<name>A0A7J8ZXX4_9ROSI</name>
<evidence type="ECO:0000313" key="6">
    <source>
        <dbReference type="EMBL" id="MBA0716643.1"/>
    </source>
</evidence>
<comment type="caution">
    <text evidence="6">The sequence shown here is derived from an EMBL/GenBank/DDBJ whole genome shotgun (WGS) entry which is preliminary data.</text>
</comment>
<keyword evidence="7" id="KW-1185">Reference proteome</keyword>
<dbReference type="AlphaFoldDB" id="A0A7J8ZXX4"/>
<evidence type="ECO:0000256" key="3">
    <source>
        <dbReference type="ARBA" id="ARBA00022554"/>
    </source>
</evidence>
<protein>
    <recommendedName>
        <fullName evidence="5">Strictosidine synthase conserved region domain-containing protein</fullName>
    </recommendedName>
</protein>
<evidence type="ECO:0000256" key="2">
    <source>
        <dbReference type="ARBA" id="ARBA00009191"/>
    </source>
</evidence>
<comment type="subcellular location">
    <subcellularLocation>
        <location evidence="1">Vacuole</location>
    </subcellularLocation>
</comment>
<feature type="domain" description="Strictosidine synthase conserved region" evidence="5">
    <location>
        <begin position="67"/>
        <end position="143"/>
    </location>
</feature>
<reference evidence="6 7" key="1">
    <citation type="journal article" date="2019" name="Genome Biol. Evol.">
        <title>Insights into the evolution of the New World diploid cottons (Gossypium, subgenus Houzingenia) based on genome sequencing.</title>
        <authorList>
            <person name="Grover C.E."/>
            <person name="Arick M.A. 2nd"/>
            <person name="Thrash A."/>
            <person name="Conover J.L."/>
            <person name="Sanders W.S."/>
            <person name="Peterson D.G."/>
            <person name="Frelichowski J.E."/>
            <person name="Scheffler J.A."/>
            <person name="Scheffler B.E."/>
            <person name="Wendel J.F."/>
        </authorList>
    </citation>
    <scope>NUCLEOTIDE SEQUENCE [LARGE SCALE GENOMIC DNA]</scope>
    <source>
        <strain evidence="6">4</strain>
        <tissue evidence="6">Leaf</tissue>
    </source>
</reference>
<evidence type="ECO:0000256" key="4">
    <source>
        <dbReference type="ARBA" id="ARBA00023180"/>
    </source>
</evidence>
<comment type="similarity">
    <text evidence="2">Belongs to the strictosidine synthase family.</text>
</comment>
<dbReference type="InterPro" id="IPR018119">
    <property type="entry name" value="Strictosidine_synth_cons-reg"/>
</dbReference>
<dbReference type="PANTHER" id="PTHR10426:SF86">
    <property type="entry name" value="PROTEIN STRICTOSIDINE SYNTHASE-LIKE 10-LIKE"/>
    <property type="match status" value="1"/>
</dbReference>
<dbReference type="Proteomes" id="UP000593574">
    <property type="component" value="Unassembled WGS sequence"/>
</dbReference>
<dbReference type="SUPFAM" id="SSF63829">
    <property type="entry name" value="Calcium-dependent phosphotriesterase"/>
    <property type="match status" value="1"/>
</dbReference>
<dbReference type="GO" id="GO:0016787">
    <property type="term" value="F:hydrolase activity"/>
    <property type="evidence" value="ECO:0007669"/>
    <property type="project" value="TreeGrafter"/>
</dbReference>
<dbReference type="Pfam" id="PF03088">
    <property type="entry name" value="Str_synth"/>
    <property type="match status" value="1"/>
</dbReference>
<dbReference type="GO" id="GO:0005773">
    <property type="term" value="C:vacuole"/>
    <property type="evidence" value="ECO:0007669"/>
    <property type="project" value="UniProtKB-SubCell"/>
</dbReference>
<dbReference type="EMBL" id="JABEZV010000007">
    <property type="protein sequence ID" value="MBA0716643.1"/>
    <property type="molecule type" value="Genomic_DNA"/>
</dbReference>
<proteinExistence type="inferred from homology"/>